<keyword evidence="2" id="KW-0813">Transport</keyword>
<evidence type="ECO:0000256" key="1">
    <source>
        <dbReference type="ARBA" id="ARBA00004651"/>
    </source>
</evidence>
<dbReference type="Proteomes" id="UP000027463">
    <property type="component" value="Unassembled WGS sequence"/>
</dbReference>
<protein>
    <submittedName>
        <fullName evidence="10">ABC transporter permease</fullName>
    </submittedName>
</protein>
<feature type="transmembrane region" description="Helical" evidence="9">
    <location>
        <begin position="54"/>
        <end position="71"/>
    </location>
</feature>
<sequence>MPALFPAHWIFVMTSLLAVLIDGSIYASWLFLVAAGLTVIYGVMRILNMAHGSFYAIGAYSAASLVGWYFNNGIGPAWISYLLLIGAALVAGLIVGVILERGLLRLMYGRDEILMVIITYALLLILEDTMKIVWGVNPYFAYQPYSELGRTSFGLLKVSNYDLSLVGVSAVIGLVLWGLLERTNTGKVLRAVIHDREIAVAMGVNVRLMFTITFVIGTILGALAGALTAPAISVVPGIGIEVIVLAFAVVVIGGLGSIGGAAVGALLVGLSRAAAVHYAPEFELFVIYGVMSLVLAFRPEGLFGRTLARKI</sequence>
<evidence type="ECO:0000313" key="11">
    <source>
        <dbReference type="Proteomes" id="UP000027463"/>
    </source>
</evidence>
<feature type="transmembrane region" description="Helical" evidence="9">
    <location>
        <begin position="238"/>
        <end position="270"/>
    </location>
</feature>
<feature type="transmembrane region" description="Helical" evidence="9">
    <location>
        <begin position="282"/>
        <end position="299"/>
    </location>
</feature>
<feature type="transmembrane region" description="Helical" evidence="9">
    <location>
        <begin position="208"/>
        <end position="232"/>
    </location>
</feature>
<keyword evidence="6 9" id="KW-1133">Transmembrane helix</keyword>
<keyword evidence="11" id="KW-1185">Reference proteome</keyword>
<evidence type="ECO:0000256" key="4">
    <source>
        <dbReference type="ARBA" id="ARBA00022692"/>
    </source>
</evidence>
<evidence type="ECO:0000256" key="2">
    <source>
        <dbReference type="ARBA" id="ARBA00022448"/>
    </source>
</evidence>
<keyword evidence="7 9" id="KW-0472">Membrane</keyword>
<evidence type="ECO:0000256" key="8">
    <source>
        <dbReference type="ARBA" id="ARBA00037998"/>
    </source>
</evidence>
<gene>
    <name evidence="10" type="ORF">SMB34_05575</name>
</gene>
<evidence type="ECO:0000256" key="3">
    <source>
        <dbReference type="ARBA" id="ARBA00022475"/>
    </source>
</evidence>
<organism evidence="10 11">
    <name type="scientific">Thalassospira permensis NBRC 106175</name>
    <dbReference type="NCBI Taxonomy" id="1353532"/>
    <lineage>
        <taxon>Bacteria</taxon>
        <taxon>Pseudomonadati</taxon>
        <taxon>Pseudomonadota</taxon>
        <taxon>Alphaproteobacteria</taxon>
        <taxon>Rhodospirillales</taxon>
        <taxon>Thalassospiraceae</taxon>
        <taxon>Thalassospira</taxon>
    </lineage>
</organism>
<evidence type="ECO:0000256" key="7">
    <source>
        <dbReference type="ARBA" id="ARBA00023136"/>
    </source>
</evidence>
<comment type="subcellular location">
    <subcellularLocation>
        <location evidence="1">Cell membrane</location>
        <topology evidence="1">Multi-pass membrane protein</topology>
    </subcellularLocation>
</comment>
<comment type="caution">
    <text evidence="10">The sequence shown here is derived from an EMBL/GenBank/DDBJ whole genome shotgun (WGS) entry which is preliminary data.</text>
</comment>
<dbReference type="EMBL" id="AUNC01000023">
    <property type="protein sequence ID" value="KEO55885.1"/>
    <property type="molecule type" value="Genomic_DNA"/>
</dbReference>
<dbReference type="InterPro" id="IPR052157">
    <property type="entry name" value="BCAA_transport_permease"/>
</dbReference>
<feature type="transmembrane region" description="Helical" evidence="9">
    <location>
        <begin position="161"/>
        <end position="180"/>
    </location>
</feature>
<feature type="transmembrane region" description="Helical" evidence="9">
    <location>
        <begin position="77"/>
        <end position="99"/>
    </location>
</feature>
<keyword evidence="4 9" id="KW-0812">Transmembrane</keyword>
<evidence type="ECO:0000313" key="10">
    <source>
        <dbReference type="EMBL" id="KEO55885.1"/>
    </source>
</evidence>
<dbReference type="InterPro" id="IPR001851">
    <property type="entry name" value="ABC_transp_permease"/>
</dbReference>
<keyword evidence="5" id="KW-0029">Amino-acid transport</keyword>
<dbReference type="PANTHER" id="PTHR11795">
    <property type="entry name" value="BRANCHED-CHAIN AMINO ACID TRANSPORT SYSTEM PERMEASE PROTEIN LIVH"/>
    <property type="match status" value="1"/>
</dbReference>
<comment type="similarity">
    <text evidence="8">Belongs to the binding-protein-dependent transport system permease family. LivHM subfamily.</text>
</comment>
<evidence type="ECO:0000256" key="5">
    <source>
        <dbReference type="ARBA" id="ARBA00022970"/>
    </source>
</evidence>
<feature type="transmembrane region" description="Helical" evidence="9">
    <location>
        <begin position="120"/>
        <end position="141"/>
    </location>
</feature>
<reference evidence="10 11" key="1">
    <citation type="submission" date="2013-07" db="EMBL/GenBank/DDBJ databases">
        <title>Thalassospira permensis NBRC 106175 Genome Sequencing.</title>
        <authorList>
            <person name="Lai Q."/>
            <person name="Shao Z."/>
        </authorList>
    </citation>
    <scope>NUCLEOTIDE SEQUENCE [LARGE SCALE GENOMIC DNA]</scope>
    <source>
        <strain evidence="10 11">NBRC 106175</strain>
    </source>
</reference>
<dbReference type="CDD" id="cd06582">
    <property type="entry name" value="TM_PBP1_LivH_like"/>
    <property type="match status" value="1"/>
</dbReference>
<proteinExistence type="inferred from homology"/>
<keyword evidence="3" id="KW-1003">Cell membrane</keyword>
<dbReference type="PANTHER" id="PTHR11795:SF442">
    <property type="entry name" value="ABC TRANSPORTER ATP-BINDING PROTEIN"/>
    <property type="match status" value="1"/>
</dbReference>
<accession>A0ABR4TMX8</accession>
<dbReference type="Pfam" id="PF02653">
    <property type="entry name" value="BPD_transp_2"/>
    <property type="match status" value="1"/>
</dbReference>
<evidence type="ECO:0000256" key="6">
    <source>
        <dbReference type="ARBA" id="ARBA00022989"/>
    </source>
</evidence>
<name>A0ABR4TMX8_9PROT</name>
<evidence type="ECO:0000256" key="9">
    <source>
        <dbReference type="SAM" id="Phobius"/>
    </source>
</evidence>